<dbReference type="Gene3D" id="3.10.20.90">
    <property type="entry name" value="Phosphatidylinositol 3-kinase Catalytic Subunit, Chain A, domain 1"/>
    <property type="match status" value="1"/>
</dbReference>
<feature type="compositionally biased region" description="Basic and acidic residues" evidence="4">
    <location>
        <begin position="230"/>
        <end position="248"/>
    </location>
</feature>
<dbReference type="SMART" id="SM00314">
    <property type="entry name" value="RA"/>
    <property type="match status" value="1"/>
</dbReference>
<feature type="compositionally biased region" description="Polar residues" evidence="4">
    <location>
        <begin position="390"/>
        <end position="403"/>
    </location>
</feature>
<name>A0A8H5C6N2_9AGAR</name>
<feature type="compositionally biased region" description="Polar residues" evidence="4">
    <location>
        <begin position="703"/>
        <end position="727"/>
    </location>
</feature>
<evidence type="ECO:0000259" key="5">
    <source>
        <dbReference type="PROSITE" id="PS50002"/>
    </source>
</evidence>
<dbReference type="InterPro" id="IPR051569">
    <property type="entry name" value="SHANK"/>
</dbReference>
<evidence type="ECO:0000256" key="2">
    <source>
        <dbReference type="PROSITE-ProRule" id="PRU00192"/>
    </source>
</evidence>
<feature type="domain" description="SH3" evidence="5">
    <location>
        <begin position="520"/>
        <end position="589"/>
    </location>
</feature>
<reference evidence="8 9" key="1">
    <citation type="journal article" date="2020" name="ISME J.">
        <title>Uncovering the hidden diversity of litter-decomposition mechanisms in mushroom-forming fungi.</title>
        <authorList>
            <person name="Floudas D."/>
            <person name="Bentzer J."/>
            <person name="Ahren D."/>
            <person name="Johansson T."/>
            <person name="Persson P."/>
            <person name="Tunlid A."/>
        </authorList>
    </citation>
    <scope>NUCLEOTIDE SEQUENCE [LARGE SCALE GENOMIC DNA]</scope>
    <source>
        <strain evidence="8 9">CBS 175.51</strain>
    </source>
</reference>
<dbReference type="GO" id="GO:0035255">
    <property type="term" value="F:ionotropic glutamate receptor binding"/>
    <property type="evidence" value="ECO:0007669"/>
    <property type="project" value="TreeGrafter"/>
</dbReference>
<feature type="domain" description="SAM" evidence="6">
    <location>
        <begin position="51"/>
        <end position="114"/>
    </location>
</feature>
<dbReference type="OrthoDB" id="8883818at2759"/>
<dbReference type="SUPFAM" id="SSF47769">
    <property type="entry name" value="SAM/Pointed domain"/>
    <property type="match status" value="1"/>
</dbReference>
<gene>
    <name evidence="8" type="ORF">D9611_006390</name>
</gene>
<dbReference type="SMART" id="SM00454">
    <property type="entry name" value="SAM"/>
    <property type="match status" value="1"/>
</dbReference>
<dbReference type="InterPro" id="IPR001660">
    <property type="entry name" value="SAM"/>
</dbReference>
<evidence type="ECO:0000259" key="6">
    <source>
        <dbReference type="PROSITE" id="PS50105"/>
    </source>
</evidence>
<dbReference type="Pfam" id="PF00788">
    <property type="entry name" value="RA"/>
    <property type="match status" value="1"/>
</dbReference>
<comment type="caution">
    <text evidence="8">The sequence shown here is derived from an EMBL/GenBank/DDBJ whole genome shotgun (WGS) entry which is preliminary data.</text>
</comment>
<dbReference type="Proteomes" id="UP000541558">
    <property type="component" value="Unassembled WGS sequence"/>
</dbReference>
<feature type="region of interest" description="Disordered" evidence="4">
    <location>
        <begin position="682"/>
        <end position="727"/>
    </location>
</feature>
<dbReference type="Gene3D" id="1.10.150.50">
    <property type="entry name" value="Transcription Factor, Ets-1"/>
    <property type="match status" value="1"/>
</dbReference>
<evidence type="ECO:0000256" key="1">
    <source>
        <dbReference type="ARBA" id="ARBA00022443"/>
    </source>
</evidence>
<dbReference type="PROSITE" id="PS50200">
    <property type="entry name" value="RA"/>
    <property type="match status" value="1"/>
</dbReference>
<evidence type="ECO:0008006" key="10">
    <source>
        <dbReference type="Google" id="ProtNLM"/>
    </source>
</evidence>
<dbReference type="InterPro" id="IPR000159">
    <property type="entry name" value="RA_dom"/>
</dbReference>
<proteinExistence type="predicted"/>
<protein>
    <recommendedName>
        <fullName evidence="10">Protein kinase regulator</fullName>
    </recommendedName>
</protein>
<feature type="compositionally biased region" description="Polar residues" evidence="4">
    <location>
        <begin position="682"/>
        <end position="696"/>
    </location>
</feature>
<keyword evidence="1 2" id="KW-0728">SH3 domain</keyword>
<dbReference type="SUPFAM" id="SSF50044">
    <property type="entry name" value="SH3-domain"/>
    <property type="match status" value="2"/>
</dbReference>
<dbReference type="CDD" id="cd01786">
    <property type="entry name" value="RA_STE50"/>
    <property type="match status" value="1"/>
</dbReference>
<keyword evidence="3" id="KW-0175">Coiled coil</keyword>
<feature type="compositionally biased region" description="Polar residues" evidence="4">
    <location>
        <begin position="424"/>
        <end position="438"/>
    </location>
</feature>
<feature type="coiled-coil region" evidence="3">
    <location>
        <begin position="139"/>
        <end position="173"/>
    </location>
</feature>
<dbReference type="PANTHER" id="PTHR24135:SF28">
    <property type="entry name" value="LD13733P"/>
    <property type="match status" value="1"/>
</dbReference>
<feature type="region of interest" description="Disordered" evidence="4">
    <location>
        <begin position="219"/>
        <end position="289"/>
    </location>
</feature>
<dbReference type="InterPro" id="IPR036028">
    <property type="entry name" value="SH3-like_dom_sf"/>
</dbReference>
<dbReference type="InterPro" id="IPR013761">
    <property type="entry name" value="SAM/pointed_sf"/>
</dbReference>
<dbReference type="Pfam" id="PF00018">
    <property type="entry name" value="SH3_1"/>
    <property type="match status" value="2"/>
</dbReference>
<evidence type="ECO:0000313" key="9">
    <source>
        <dbReference type="Proteomes" id="UP000541558"/>
    </source>
</evidence>
<evidence type="ECO:0000313" key="8">
    <source>
        <dbReference type="EMBL" id="KAF5336111.1"/>
    </source>
</evidence>
<dbReference type="InterPro" id="IPR001452">
    <property type="entry name" value="SH3_domain"/>
</dbReference>
<dbReference type="PROSITE" id="PS50105">
    <property type="entry name" value="SAM_DOMAIN"/>
    <property type="match status" value="1"/>
</dbReference>
<dbReference type="PROSITE" id="PS50002">
    <property type="entry name" value="SH3"/>
    <property type="match status" value="2"/>
</dbReference>
<dbReference type="GO" id="GO:0007165">
    <property type="term" value="P:signal transduction"/>
    <property type="evidence" value="ECO:0007669"/>
    <property type="project" value="InterPro"/>
</dbReference>
<feature type="compositionally biased region" description="Low complexity" evidence="4">
    <location>
        <begin position="465"/>
        <end position="491"/>
    </location>
</feature>
<evidence type="ECO:0000259" key="7">
    <source>
        <dbReference type="PROSITE" id="PS50200"/>
    </source>
</evidence>
<dbReference type="EMBL" id="JAACJK010000059">
    <property type="protein sequence ID" value="KAF5336111.1"/>
    <property type="molecule type" value="Genomic_DNA"/>
</dbReference>
<dbReference type="PANTHER" id="PTHR24135">
    <property type="entry name" value="SH3 AND MULTIPLE ANKYRIN REPEAT DOMAINS PROTEIN"/>
    <property type="match status" value="1"/>
</dbReference>
<dbReference type="Gene3D" id="2.30.30.40">
    <property type="entry name" value="SH3 Domains"/>
    <property type="match status" value="2"/>
</dbReference>
<dbReference type="SMART" id="SM00326">
    <property type="entry name" value="SH3"/>
    <property type="match status" value="2"/>
</dbReference>
<feature type="region of interest" description="Disordered" evidence="4">
    <location>
        <begin position="380"/>
        <end position="516"/>
    </location>
</feature>
<accession>A0A8H5C6N2</accession>
<dbReference type="GO" id="GO:0030160">
    <property type="term" value="F:synaptic receptor adaptor activity"/>
    <property type="evidence" value="ECO:0007669"/>
    <property type="project" value="TreeGrafter"/>
</dbReference>
<feature type="compositionally biased region" description="Basic residues" evidence="4">
    <location>
        <begin position="404"/>
        <end position="418"/>
    </location>
</feature>
<dbReference type="Pfam" id="PF00536">
    <property type="entry name" value="SAM_1"/>
    <property type="match status" value="1"/>
</dbReference>
<dbReference type="AlphaFoldDB" id="A0A8H5C6N2"/>
<evidence type="ECO:0000256" key="4">
    <source>
        <dbReference type="SAM" id="MobiDB-lite"/>
    </source>
</evidence>
<keyword evidence="9" id="KW-1185">Reference proteome</keyword>
<feature type="domain" description="Ras-associating" evidence="7">
    <location>
        <begin position="297"/>
        <end position="371"/>
    </location>
</feature>
<feature type="domain" description="SH3" evidence="5">
    <location>
        <begin position="617"/>
        <end position="677"/>
    </location>
</feature>
<sequence>MARAIGPLLLVTSLIVQPSPRRALCTKPHPHLPNISAGMEGHAPDRDIREWDETDVQNWFAYLGYPHYEAQVREHSIRGDTLCSITSEDLRSLGITAIGQRLSILKAIYLVKLAHSVPLEEDHYVPPSELAERPEKVSVDKLHMLVKDQANRLRVLEEENRNLNTTVQSFLDEFNSLRSSLNGQASPRSIRWLPVTETVLHQDDQPSIRRQPSLKWAQFVQPQKSPTKAEVVESPHDSPQRLEHDIPRHTNPPALPPPPSGPIEKLRPPQLQLENPSVEPPMLRSNKESSDNLKGFKVTLEDPTWKVLPAALKKYRINNDTWQNYAMFICYGSAGNRIERCLSYDEKPLLLFQKLKDSKKNPVFMLKHIRDIRSPIAVAQQKHAARKASSVISNESSVTNATQGHHKAPSTSRTNHRPPRLDVQDSSVSTPLPTSNGTQPGGWPEASTPAPGDNHHKSDESSTLTPASAATIHSHSSTGTGFSGSTLVGSGFNAGEATRTNGDQAPVTTSSGREIPPNLHGISYAVAIYPYMAEMEDEFDVVVGDTFIILSRARGWWVVQRDPSGSGVVDPDTIKQGWVPAGCLLETRVPVASAIAEAAAKGSSGSKTPILPLSIISTSFPGVALMDYQKKGDEELDLVKDDALRVFKRYNHWSYAVKEVGGDRGWVPSWFIGKVSASGVVPQTPSSGSMNHNSMSIPGDEPGQSQISPMSSAFPPVSQSQRSTNVI</sequence>
<dbReference type="InterPro" id="IPR029071">
    <property type="entry name" value="Ubiquitin-like_domsf"/>
</dbReference>
<evidence type="ECO:0000256" key="3">
    <source>
        <dbReference type="SAM" id="Coils"/>
    </source>
</evidence>
<dbReference type="SUPFAM" id="SSF54236">
    <property type="entry name" value="Ubiquitin-like"/>
    <property type="match status" value="1"/>
</dbReference>
<feature type="compositionally biased region" description="Polar residues" evidence="4">
    <location>
        <begin position="498"/>
        <end position="512"/>
    </location>
</feature>
<dbReference type="CDD" id="cd00174">
    <property type="entry name" value="SH3"/>
    <property type="match status" value="1"/>
</dbReference>
<organism evidence="8 9">
    <name type="scientific">Ephemerocybe angulata</name>
    <dbReference type="NCBI Taxonomy" id="980116"/>
    <lineage>
        <taxon>Eukaryota</taxon>
        <taxon>Fungi</taxon>
        <taxon>Dikarya</taxon>
        <taxon>Basidiomycota</taxon>
        <taxon>Agaricomycotina</taxon>
        <taxon>Agaricomycetes</taxon>
        <taxon>Agaricomycetidae</taxon>
        <taxon>Agaricales</taxon>
        <taxon>Agaricineae</taxon>
        <taxon>Psathyrellaceae</taxon>
        <taxon>Ephemerocybe</taxon>
    </lineage>
</organism>